<dbReference type="Pfam" id="PF00067">
    <property type="entry name" value="p450"/>
    <property type="match status" value="1"/>
</dbReference>
<keyword evidence="12" id="KW-0472">Membrane</keyword>
<dbReference type="PROSITE" id="PS00086">
    <property type="entry name" value="CYTOCHROME_P450"/>
    <property type="match status" value="1"/>
</dbReference>
<dbReference type="InterPro" id="IPR029058">
    <property type="entry name" value="AB_hydrolase_fold"/>
</dbReference>
<sequence>MRSPEYSDIAASLHAGAHYITVRLWLNVRLCRTQIANIDHRDVERTQPSALLYEYSMQKGWIFTMYGGQTFDPECSPLLSPSHTGLAPAFIQVGGADPVRDEGMVYARVLQTSGMTTKLEKKVVLAFSLWMLYVYERERYLRASRGLPLPPGPPGGWLFGNIRALTQHEAPRLFAQYKKQFGDLIMLQGLGNRILVVNSAEIMNDLYDKRASKYSNRPNFVFAGELVGLNKILTLMPYGGEWRAQRKVAHTALKPAQLKDYHRMQEEIAGRLCKALLSTPEAFDHHIHMSTGGLMIAITYGIPVSPVQASYIADSERAGQYFAQVITPGRYLCDLLPILKYAPSWVAFQQEAVKIKDVMFGIRRKPFEHVKRDMAAGTALPSLVQTALSAPPADVSRADFEWRVMIVAGDMFGAGSDTTHASVSSFLMAMALNRDKQLKAQAELDSVVGGDRLPVIEDSYDLPYVMAIVKETMRWQPAVPMGVARCSTEDDFYGQYYIPKNTTVIANVWAIAHEPNEKYDPDKFIPERFLDPTQDLPDPMTWAFGFGRRICPGRYLAENSLFIFIAAILAVFDVYPPDSGRIKEEFKQGLVRSPAGFQCKIVPRSSAKAGMIQSFGD</sequence>
<evidence type="ECO:0000256" key="12">
    <source>
        <dbReference type="ARBA" id="ARBA00023136"/>
    </source>
</evidence>
<accession>M2RB78</accession>
<keyword evidence="8" id="KW-1133">Transmembrane helix</keyword>
<evidence type="ECO:0000256" key="7">
    <source>
        <dbReference type="ARBA" id="ARBA00022723"/>
    </source>
</evidence>
<dbReference type="STRING" id="914234.M2RB78"/>
<dbReference type="OrthoDB" id="2789670at2759"/>
<dbReference type="CDD" id="cd11065">
    <property type="entry name" value="CYP64-like"/>
    <property type="match status" value="1"/>
</dbReference>
<dbReference type="PANTHER" id="PTHR46300:SF7">
    <property type="entry name" value="P450, PUTATIVE (EUROFUNG)-RELATED"/>
    <property type="match status" value="1"/>
</dbReference>
<evidence type="ECO:0000256" key="5">
    <source>
        <dbReference type="ARBA" id="ARBA00022617"/>
    </source>
</evidence>
<evidence type="ECO:0000313" key="16">
    <source>
        <dbReference type="EMBL" id="EMD36041.1"/>
    </source>
</evidence>
<dbReference type="InterPro" id="IPR001128">
    <property type="entry name" value="Cyt_P450"/>
</dbReference>
<dbReference type="InterPro" id="IPR002401">
    <property type="entry name" value="Cyt_P450_E_grp-I"/>
</dbReference>
<feature type="domain" description="Alpha/beta hydrolase fold-3" evidence="15">
    <location>
        <begin position="48"/>
        <end position="120"/>
    </location>
</feature>
<dbReference type="SUPFAM" id="SSF48264">
    <property type="entry name" value="Cytochrome P450"/>
    <property type="match status" value="1"/>
</dbReference>
<dbReference type="EMBL" id="KB445799">
    <property type="protein sequence ID" value="EMD36041.1"/>
    <property type="molecule type" value="Genomic_DNA"/>
</dbReference>
<evidence type="ECO:0000256" key="3">
    <source>
        <dbReference type="ARBA" id="ARBA00005179"/>
    </source>
</evidence>
<evidence type="ECO:0000256" key="13">
    <source>
        <dbReference type="PIRSR" id="PIRSR602401-1"/>
    </source>
</evidence>
<dbReference type="Pfam" id="PF07859">
    <property type="entry name" value="Abhydrolase_3"/>
    <property type="match status" value="1"/>
</dbReference>
<reference evidence="16 17" key="1">
    <citation type="journal article" date="2012" name="Proc. Natl. Acad. Sci. U.S.A.">
        <title>Comparative genomics of Ceriporiopsis subvermispora and Phanerochaete chrysosporium provide insight into selective ligninolysis.</title>
        <authorList>
            <person name="Fernandez-Fueyo E."/>
            <person name="Ruiz-Duenas F.J."/>
            <person name="Ferreira P."/>
            <person name="Floudas D."/>
            <person name="Hibbett D.S."/>
            <person name="Canessa P."/>
            <person name="Larrondo L.F."/>
            <person name="James T.Y."/>
            <person name="Seelenfreund D."/>
            <person name="Lobos S."/>
            <person name="Polanco R."/>
            <person name="Tello M."/>
            <person name="Honda Y."/>
            <person name="Watanabe T."/>
            <person name="Watanabe T."/>
            <person name="Ryu J.S."/>
            <person name="Kubicek C.P."/>
            <person name="Schmoll M."/>
            <person name="Gaskell J."/>
            <person name="Hammel K.E."/>
            <person name="St John F.J."/>
            <person name="Vanden Wymelenberg A."/>
            <person name="Sabat G."/>
            <person name="Splinter BonDurant S."/>
            <person name="Syed K."/>
            <person name="Yadav J.S."/>
            <person name="Doddapaneni H."/>
            <person name="Subramanian V."/>
            <person name="Lavin J.L."/>
            <person name="Oguiza J.A."/>
            <person name="Perez G."/>
            <person name="Pisabarro A.G."/>
            <person name="Ramirez L."/>
            <person name="Santoyo F."/>
            <person name="Master E."/>
            <person name="Coutinho P.M."/>
            <person name="Henrissat B."/>
            <person name="Lombard V."/>
            <person name="Magnuson J.K."/>
            <person name="Kuees U."/>
            <person name="Hori C."/>
            <person name="Igarashi K."/>
            <person name="Samejima M."/>
            <person name="Held B.W."/>
            <person name="Barry K.W."/>
            <person name="LaButti K.M."/>
            <person name="Lapidus A."/>
            <person name="Lindquist E.A."/>
            <person name="Lucas S.M."/>
            <person name="Riley R."/>
            <person name="Salamov A.A."/>
            <person name="Hoffmeister D."/>
            <person name="Schwenk D."/>
            <person name="Hadar Y."/>
            <person name="Yarden O."/>
            <person name="de Vries R.P."/>
            <person name="Wiebenga A."/>
            <person name="Stenlid J."/>
            <person name="Eastwood D."/>
            <person name="Grigoriev I.V."/>
            <person name="Berka R.M."/>
            <person name="Blanchette R.A."/>
            <person name="Kersten P."/>
            <person name="Martinez A.T."/>
            <person name="Vicuna R."/>
            <person name="Cullen D."/>
        </authorList>
    </citation>
    <scope>NUCLEOTIDE SEQUENCE [LARGE SCALE GENOMIC DNA]</scope>
    <source>
        <strain evidence="16 17">B</strain>
    </source>
</reference>
<dbReference type="PRINTS" id="PR00463">
    <property type="entry name" value="EP450I"/>
</dbReference>
<dbReference type="InterPro" id="IPR017972">
    <property type="entry name" value="Cyt_P450_CS"/>
</dbReference>
<keyword evidence="17" id="KW-1185">Reference proteome</keyword>
<evidence type="ECO:0000256" key="14">
    <source>
        <dbReference type="RuleBase" id="RU000461"/>
    </source>
</evidence>
<dbReference type="InterPro" id="IPR013094">
    <property type="entry name" value="AB_hydrolase_3"/>
</dbReference>
<keyword evidence="7 13" id="KW-0479">Metal-binding</keyword>
<keyword evidence="6" id="KW-0812">Transmembrane</keyword>
<dbReference type="GO" id="GO:0004497">
    <property type="term" value="F:monooxygenase activity"/>
    <property type="evidence" value="ECO:0007669"/>
    <property type="project" value="UniProtKB-KW"/>
</dbReference>
<gene>
    <name evidence="16" type="ORF">CERSUDRAFT_96265</name>
</gene>
<proteinExistence type="inferred from homology"/>
<dbReference type="Gene3D" id="3.40.50.1820">
    <property type="entry name" value="alpha/beta hydrolase"/>
    <property type="match status" value="1"/>
</dbReference>
<evidence type="ECO:0000313" key="17">
    <source>
        <dbReference type="Proteomes" id="UP000016930"/>
    </source>
</evidence>
<dbReference type="AlphaFoldDB" id="M2RB78"/>
<keyword evidence="9 14" id="KW-0560">Oxidoreductase</keyword>
<dbReference type="PANTHER" id="PTHR46300">
    <property type="entry name" value="P450, PUTATIVE (EUROFUNG)-RELATED-RELATED"/>
    <property type="match status" value="1"/>
</dbReference>
<keyword evidence="5 13" id="KW-0349">Heme</keyword>
<dbReference type="InterPro" id="IPR050364">
    <property type="entry name" value="Cytochrome_P450_fung"/>
</dbReference>
<comment type="pathway">
    <text evidence="3">Secondary metabolite biosynthesis.</text>
</comment>
<evidence type="ECO:0000256" key="1">
    <source>
        <dbReference type="ARBA" id="ARBA00001971"/>
    </source>
</evidence>
<dbReference type="PRINTS" id="PR00385">
    <property type="entry name" value="P450"/>
</dbReference>
<evidence type="ECO:0000256" key="6">
    <source>
        <dbReference type="ARBA" id="ARBA00022692"/>
    </source>
</evidence>
<evidence type="ECO:0000256" key="4">
    <source>
        <dbReference type="ARBA" id="ARBA00010617"/>
    </source>
</evidence>
<protein>
    <recommendedName>
        <fullName evidence="15">Alpha/beta hydrolase fold-3 domain-containing protein</fullName>
    </recommendedName>
</protein>
<evidence type="ECO:0000256" key="10">
    <source>
        <dbReference type="ARBA" id="ARBA00023004"/>
    </source>
</evidence>
<keyword evidence="11 14" id="KW-0503">Monooxygenase</keyword>
<dbReference type="GO" id="GO:0020037">
    <property type="term" value="F:heme binding"/>
    <property type="evidence" value="ECO:0007669"/>
    <property type="project" value="InterPro"/>
</dbReference>
<evidence type="ECO:0000259" key="15">
    <source>
        <dbReference type="Pfam" id="PF07859"/>
    </source>
</evidence>
<name>M2RB78_CERS8</name>
<dbReference type="GO" id="GO:0005506">
    <property type="term" value="F:iron ion binding"/>
    <property type="evidence" value="ECO:0007669"/>
    <property type="project" value="InterPro"/>
</dbReference>
<dbReference type="GO" id="GO:0016705">
    <property type="term" value="F:oxidoreductase activity, acting on paired donors, with incorporation or reduction of molecular oxygen"/>
    <property type="evidence" value="ECO:0007669"/>
    <property type="project" value="InterPro"/>
</dbReference>
<feature type="binding site" description="axial binding residue" evidence="13">
    <location>
        <position position="551"/>
    </location>
    <ligand>
        <name>heme</name>
        <dbReference type="ChEBI" id="CHEBI:30413"/>
    </ligand>
    <ligandPart>
        <name>Fe</name>
        <dbReference type="ChEBI" id="CHEBI:18248"/>
    </ligandPart>
</feature>
<dbReference type="HOGENOM" id="CLU_001570_2_3_1"/>
<dbReference type="Gene3D" id="1.10.630.10">
    <property type="entry name" value="Cytochrome P450"/>
    <property type="match status" value="1"/>
</dbReference>
<comment type="cofactor">
    <cofactor evidence="1 13">
        <name>heme</name>
        <dbReference type="ChEBI" id="CHEBI:30413"/>
    </cofactor>
</comment>
<evidence type="ECO:0000256" key="9">
    <source>
        <dbReference type="ARBA" id="ARBA00023002"/>
    </source>
</evidence>
<evidence type="ECO:0000256" key="8">
    <source>
        <dbReference type="ARBA" id="ARBA00022989"/>
    </source>
</evidence>
<dbReference type="InterPro" id="IPR036396">
    <property type="entry name" value="Cyt_P450_sf"/>
</dbReference>
<keyword evidence="10 13" id="KW-0408">Iron</keyword>
<dbReference type="Proteomes" id="UP000016930">
    <property type="component" value="Unassembled WGS sequence"/>
</dbReference>
<organism evidence="16 17">
    <name type="scientific">Ceriporiopsis subvermispora (strain B)</name>
    <name type="common">White-rot fungus</name>
    <name type="synonym">Gelatoporia subvermispora</name>
    <dbReference type="NCBI Taxonomy" id="914234"/>
    <lineage>
        <taxon>Eukaryota</taxon>
        <taxon>Fungi</taxon>
        <taxon>Dikarya</taxon>
        <taxon>Basidiomycota</taxon>
        <taxon>Agaricomycotina</taxon>
        <taxon>Agaricomycetes</taxon>
        <taxon>Polyporales</taxon>
        <taxon>Gelatoporiaceae</taxon>
        <taxon>Gelatoporia</taxon>
    </lineage>
</organism>
<dbReference type="GO" id="GO:0016787">
    <property type="term" value="F:hydrolase activity"/>
    <property type="evidence" value="ECO:0007669"/>
    <property type="project" value="InterPro"/>
</dbReference>
<dbReference type="GO" id="GO:0016020">
    <property type="term" value="C:membrane"/>
    <property type="evidence" value="ECO:0007669"/>
    <property type="project" value="UniProtKB-SubCell"/>
</dbReference>
<dbReference type="SUPFAM" id="SSF53474">
    <property type="entry name" value="alpha/beta-Hydrolases"/>
    <property type="match status" value="1"/>
</dbReference>
<evidence type="ECO:0000256" key="11">
    <source>
        <dbReference type="ARBA" id="ARBA00023033"/>
    </source>
</evidence>
<comment type="similarity">
    <text evidence="4 14">Belongs to the cytochrome P450 family.</text>
</comment>
<evidence type="ECO:0000256" key="2">
    <source>
        <dbReference type="ARBA" id="ARBA00004167"/>
    </source>
</evidence>
<comment type="subcellular location">
    <subcellularLocation>
        <location evidence="2">Membrane</location>
        <topology evidence="2">Single-pass membrane protein</topology>
    </subcellularLocation>
</comment>